<keyword evidence="1" id="KW-1017">Isopeptide bond</keyword>
<evidence type="ECO:0000313" key="7">
    <source>
        <dbReference type="EMBL" id="GBP42679.1"/>
    </source>
</evidence>
<keyword evidence="2" id="KW-0597">Phosphoprotein</keyword>
<feature type="domain" description="QRICH1-like" evidence="6">
    <location>
        <begin position="397"/>
        <end position="503"/>
    </location>
</feature>
<feature type="compositionally biased region" description="Basic and acidic residues" evidence="4">
    <location>
        <begin position="383"/>
        <end position="392"/>
    </location>
</feature>
<dbReference type="OrthoDB" id="10025028at2759"/>
<evidence type="ECO:0000313" key="8">
    <source>
        <dbReference type="Proteomes" id="UP000299102"/>
    </source>
</evidence>
<evidence type="ECO:0000259" key="6">
    <source>
        <dbReference type="Pfam" id="PF25561"/>
    </source>
</evidence>
<evidence type="ECO:0000259" key="5">
    <source>
        <dbReference type="Pfam" id="PF12012"/>
    </source>
</evidence>
<dbReference type="PANTHER" id="PTHR45736:SF1">
    <property type="entry name" value="WITHOUT CHILDREN, ISOFORM B"/>
    <property type="match status" value="1"/>
</dbReference>
<feature type="compositionally biased region" description="Pro residues" evidence="4">
    <location>
        <begin position="96"/>
        <end position="124"/>
    </location>
</feature>
<dbReference type="EMBL" id="BGZK01000422">
    <property type="protein sequence ID" value="GBP42679.1"/>
    <property type="molecule type" value="Genomic_DNA"/>
</dbReference>
<feature type="region of interest" description="Disordered" evidence="4">
    <location>
        <begin position="140"/>
        <end position="159"/>
    </location>
</feature>
<feature type="compositionally biased region" description="Polar residues" evidence="4">
    <location>
        <begin position="140"/>
        <end position="149"/>
    </location>
</feature>
<dbReference type="InterPro" id="IPR057926">
    <property type="entry name" value="QRICH1_dom"/>
</dbReference>
<evidence type="ECO:0000256" key="1">
    <source>
        <dbReference type="ARBA" id="ARBA00022499"/>
    </source>
</evidence>
<feature type="domain" description="ZMYM2-like/QRICH1 C-terminal" evidence="5">
    <location>
        <begin position="513"/>
        <end position="640"/>
    </location>
</feature>
<keyword evidence="8" id="KW-1185">Reference proteome</keyword>
<dbReference type="InterPro" id="IPR051284">
    <property type="entry name" value="ZnF_MYMT-QRICH1"/>
</dbReference>
<protein>
    <submittedName>
        <fullName evidence="7">Zinc finger MYM-type protein 3</fullName>
    </submittedName>
</protein>
<dbReference type="Pfam" id="PF25561">
    <property type="entry name" value="QRICH1"/>
    <property type="match status" value="1"/>
</dbReference>
<gene>
    <name evidence="7" type="primary">Zmym3</name>
    <name evidence="7" type="ORF">EVAR_21954_1</name>
</gene>
<feature type="region of interest" description="Disordered" evidence="4">
    <location>
        <begin position="252"/>
        <end position="280"/>
    </location>
</feature>
<dbReference type="PANTHER" id="PTHR45736">
    <property type="entry name" value="ZINC FINGER MYM-TYPE PROTEIN"/>
    <property type="match status" value="1"/>
</dbReference>
<dbReference type="InterPro" id="IPR021893">
    <property type="entry name" value="ZMYM2-like_C"/>
</dbReference>
<dbReference type="STRING" id="151549.A0A4C1VWS7"/>
<name>A0A4C1VWS7_EUMVA</name>
<comment type="caution">
    <text evidence="7">The sequence shown here is derived from an EMBL/GenBank/DDBJ whole genome shotgun (WGS) entry which is preliminary data.</text>
</comment>
<evidence type="ECO:0000256" key="2">
    <source>
        <dbReference type="ARBA" id="ARBA00022553"/>
    </source>
</evidence>
<keyword evidence="3" id="KW-0832">Ubl conjugation</keyword>
<evidence type="ECO:0000256" key="4">
    <source>
        <dbReference type="SAM" id="MobiDB-lite"/>
    </source>
</evidence>
<feature type="compositionally biased region" description="Polar residues" evidence="4">
    <location>
        <begin position="38"/>
        <end position="64"/>
    </location>
</feature>
<reference evidence="7 8" key="1">
    <citation type="journal article" date="2019" name="Commun. Biol.">
        <title>The bagworm genome reveals a unique fibroin gene that provides high tensile strength.</title>
        <authorList>
            <person name="Kono N."/>
            <person name="Nakamura H."/>
            <person name="Ohtoshi R."/>
            <person name="Tomita M."/>
            <person name="Numata K."/>
            <person name="Arakawa K."/>
        </authorList>
    </citation>
    <scope>NUCLEOTIDE SEQUENCE [LARGE SCALE GENOMIC DNA]</scope>
</reference>
<dbReference type="AlphaFoldDB" id="A0A4C1VWS7"/>
<dbReference type="Proteomes" id="UP000299102">
    <property type="component" value="Unassembled WGS sequence"/>
</dbReference>
<feature type="compositionally biased region" description="Acidic residues" evidence="4">
    <location>
        <begin position="260"/>
        <end position="269"/>
    </location>
</feature>
<proteinExistence type="predicted"/>
<feature type="region of interest" description="Disordered" evidence="4">
    <location>
        <begin position="1"/>
        <end position="126"/>
    </location>
</feature>
<sequence length="641" mass="72051">MSFQGQYTKHAPPLMPDEAALEQSKAVPTGAPRRTYPTAAQKNNSVQKTTQTRTSLPVISNVQSLAATPPPLAPTPALTTRGKSKRLSQQLAQQQPPEPEPPQQPKTPPPPPKPPTPPPPPPPKIYNHVLVKTLPPTEVANKSTMSKPMTVSKGVSCRPHPCTKECQTDSSLERRVLIPVPVPIYVPVPCAMYSLPFPVPVPIPIPIPTPIFIPTTRNSAKGIMKEISKIHDKMPTDPFEAELLMMAEMVAGDKKKDQSDSETDEENDEGFSPVAMDGNNAFGEDMLQMALKMASDYEDTAVDLESAMTANTITPSSHPGMPGLEGEGMHHHQMMVMEQQRAVAALRASAVPRKRPPATPTPPRASRSKRRRAEPPPQPQPEPPREPAEKPDANMCLKYTFGVNAWKQWVMTKNAEIENSSVRRKPFKSEILQLTADELNYSLCLFVKEVRKPNGSEYAPDTIYYLVLGIQQYLFENGRIDNIFTDPYYEKFTDCLDEVARKFSVLYNDSQYIVTRVEEEHLWESKQLGAHSPHVLLSTLMFFNTKHFNLVTVEEHMQLSFSHIMKHWKRNPNQPGQAKIPGSRNVLLRFYPPQSALVVKLSTFTFAEANSRKKKVYEQQENEENPLRCPVKLYEFYISKW</sequence>
<accession>A0A4C1VWS7</accession>
<dbReference type="Pfam" id="PF12012">
    <property type="entry name" value="DUF3504"/>
    <property type="match status" value="1"/>
</dbReference>
<organism evidence="7 8">
    <name type="scientific">Eumeta variegata</name>
    <name type="common">Bagworm moth</name>
    <name type="synonym">Eumeta japonica</name>
    <dbReference type="NCBI Taxonomy" id="151549"/>
    <lineage>
        <taxon>Eukaryota</taxon>
        <taxon>Metazoa</taxon>
        <taxon>Ecdysozoa</taxon>
        <taxon>Arthropoda</taxon>
        <taxon>Hexapoda</taxon>
        <taxon>Insecta</taxon>
        <taxon>Pterygota</taxon>
        <taxon>Neoptera</taxon>
        <taxon>Endopterygota</taxon>
        <taxon>Lepidoptera</taxon>
        <taxon>Glossata</taxon>
        <taxon>Ditrysia</taxon>
        <taxon>Tineoidea</taxon>
        <taxon>Psychidae</taxon>
        <taxon>Oiketicinae</taxon>
        <taxon>Eumeta</taxon>
    </lineage>
</organism>
<evidence type="ECO:0000256" key="3">
    <source>
        <dbReference type="ARBA" id="ARBA00022843"/>
    </source>
</evidence>
<feature type="region of interest" description="Disordered" evidence="4">
    <location>
        <begin position="343"/>
        <end position="392"/>
    </location>
</feature>